<reference evidence="6" key="3">
    <citation type="submission" date="2025-09" db="UniProtKB">
        <authorList>
            <consortium name="Ensembl"/>
        </authorList>
    </citation>
    <scope>IDENTIFICATION</scope>
</reference>
<keyword evidence="4" id="KW-0393">Immunoglobulin domain</keyword>
<proteinExistence type="predicted"/>
<feature type="domain" description="Ig-like" evidence="5">
    <location>
        <begin position="225"/>
        <end position="284"/>
    </location>
</feature>
<dbReference type="InterPro" id="IPR013783">
    <property type="entry name" value="Ig-like_fold"/>
</dbReference>
<dbReference type="PROSITE" id="PS50835">
    <property type="entry name" value="IG_LIKE"/>
    <property type="match status" value="2"/>
</dbReference>
<dbReference type="InterPro" id="IPR003599">
    <property type="entry name" value="Ig_sub"/>
</dbReference>
<sequence length="297" mass="33229">MCNPPTCDYTVVHLNYNTLMQKTLLRTAALNQTLILTKPKCPLVPKSKKQDFIHLLSNALLSNSDKFYLWYMLKCSAEPFALLVDVISLQGKKALNFCISTDNPSDFELLLFCVYLPIANISNVVITPNSTDLVEFNCSVRLSCSSSGSFPFYVWFNDSSEVASGDRVHLTDDNATLFIISVTRYDQGPFRCHVFNNFSNYTSEPVRLSVSCESLSCMFSGYYEEGTDIILSCSAASKPPAMFQWFLNEKALSHTGPQLKLMNIHRNQTGKYSSNPSVFSSNVSVHQTVLDHKPCLG</sequence>
<keyword evidence="3" id="KW-0325">Glycoprotein</keyword>
<protein>
    <recommendedName>
        <fullName evidence="5">Ig-like domain-containing protein</fullName>
    </recommendedName>
</protein>
<dbReference type="SUPFAM" id="SSF48726">
    <property type="entry name" value="Immunoglobulin"/>
    <property type="match status" value="2"/>
</dbReference>
<dbReference type="SMART" id="SM00409">
    <property type="entry name" value="IG"/>
    <property type="match status" value="2"/>
</dbReference>
<keyword evidence="7" id="KW-1185">Reference proteome</keyword>
<evidence type="ECO:0000256" key="4">
    <source>
        <dbReference type="ARBA" id="ARBA00023319"/>
    </source>
</evidence>
<reference evidence="6" key="1">
    <citation type="submission" date="2019-06" db="EMBL/GenBank/DDBJ databases">
        <authorList>
            <consortium name="Wellcome Sanger Institute Data Sharing"/>
        </authorList>
    </citation>
    <scope>NUCLEOTIDE SEQUENCE [LARGE SCALE GENOMIC DNA]</scope>
</reference>
<evidence type="ECO:0000256" key="3">
    <source>
        <dbReference type="ARBA" id="ARBA00023180"/>
    </source>
</evidence>
<evidence type="ECO:0000313" key="6">
    <source>
        <dbReference type="Ensembl" id="ENSSORP00005054872.1"/>
    </source>
</evidence>
<dbReference type="Gene3D" id="2.60.40.10">
    <property type="entry name" value="Immunoglobulins"/>
    <property type="match status" value="2"/>
</dbReference>
<accession>A0A673CQM0</accession>
<name>A0A673CQM0_9TELE</name>
<evidence type="ECO:0000256" key="1">
    <source>
        <dbReference type="ARBA" id="ARBA00022729"/>
    </source>
</evidence>
<reference evidence="6" key="2">
    <citation type="submission" date="2025-08" db="UniProtKB">
        <authorList>
            <consortium name="Ensembl"/>
        </authorList>
    </citation>
    <scope>IDENTIFICATION</scope>
</reference>
<dbReference type="Ensembl" id="ENSSORT00005056148.1">
    <property type="protein sequence ID" value="ENSSORP00005054872.1"/>
    <property type="gene ID" value="ENSSORG00005024538.1"/>
</dbReference>
<evidence type="ECO:0000313" key="7">
    <source>
        <dbReference type="Proteomes" id="UP000472271"/>
    </source>
</evidence>
<feature type="domain" description="Ig-like" evidence="5">
    <location>
        <begin position="117"/>
        <end position="209"/>
    </location>
</feature>
<organism evidence="6 7">
    <name type="scientific">Sphaeramia orbicularis</name>
    <name type="common">orbiculate cardinalfish</name>
    <dbReference type="NCBI Taxonomy" id="375764"/>
    <lineage>
        <taxon>Eukaryota</taxon>
        <taxon>Metazoa</taxon>
        <taxon>Chordata</taxon>
        <taxon>Craniata</taxon>
        <taxon>Vertebrata</taxon>
        <taxon>Euteleostomi</taxon>
        <taxon>Actinopterygii</taxon>
        <taxon>Neopterygii</taxon>
        <taxon>Teleostei</taxon>
        <taxon>Neoteleostei</taxon>
        <taxon>Acanthomorphata</taxon>
        <taxon>Gobiaria</taxon>
        <taxon>Kurtiformes</taxon>
        <taxon>Apogonoidei</taxon>
        <taxon>Apogonidae</taxon>
        <taxon>Apogoninae</taxon>
        <taxon>Sphaeramia</taxon>
    </lineage>
</organism>
<dbReference type="Proteomes" id="UP000472271">
    <property type="component" value="Chromosome 16"/>
</dbReference>
<dbReference type="InterPro" id="IPR007110">
    <property type="entry name" value="Ig-like_dom"/>
</dbReference>
<dbReference type="AlphaFoldDB" id="A0A673CQM0"/>
<dbReference type="InterPro" id="IPR036179">
    <property type="entry name" value="Ig-like_dom_sf"/>
</dbReference>
<keyword evidence="2" id="KW-1015">Disulfide bond</keyword>
<dbReference type="PANTHER" id="PTHR44337">
    <property type="entry name" value="CARCINOEMBRYONIC ANTIGEN-RELATED CELL ADHESION MOLECULE 8"/>
    <property type="match status" value="1"/>
</dbReference>
<evidence type="ECO:0000256" key="2">
    <source>
        <dbReference type="ARBA" id="ARBA00023157"/>
    </source>
</evidence>
<keyword evidence="1" id="KW-0732">Signal</keyword>
<dbReference type="InterPro" id="IPR052598">
    <property type="entry name" value="IgSF_CEA-related"/>
</dbReference>
<dbReference type="Pfam" id="PF13927">
    <property type="entry name" value="Ig_3"/>
    <property type="match status" value="1"/>
</dbReference>
<dbReference type="PANTHER" id="PTHR44337:SF20">
    <property type="entry name" value="CARCINOEMBRYONIC ANTIGEN-RELATED CELL ADHESION MOLECULE 5-RELATED"/>
    <property type="match status" value="1"/>
</dbReference>
<evidence type="ECO:0000259" key="5">
    <source>
        <dbReference type="PROSITE" id="PS50835"/>
    </source>
</evidence>